<dbReference type="GO" id="GO:0004798">
    <property type="term" value="F:dTMP kinase activity"/>
    <property type="evidence" value="ECO:0007669"/>
    <property type="project" value="TreeGrafter"/>
</dbReference>
<evidence type="ECO:0000256" key="2">
    <source>
        <dbReference type="ARBA" id="ARBA00017144"/>
    </source>
</evidence>
<dbReference type="PANTHER" id="PTHR10344">
    <property type="entry name" value="THYMIDYLATE KINASE"/>
    <property type="match status" value="1"/>
</dbReference>
<dbReference type="GO" id="GO:0006227">
    <property type="term" value="P:dUDP biosynthetic process"/>
    <property type="evidence" value="ECO:0007669"/>
    <property type="project" value="TreeGrafter"/>
</dbReference>
<dbReference type="Gene3D" id="3.40.50.300">
    <property type="entry name" value="P-loop containing nucleotide triphosphate hydrolases"/>
    <property type="match status" value="1"/>
</dbReference>
<dbReference type="PANTHER" id="PTHR10344:SF4">
    <property type="entry name" value="UMP-CMP KINASE 2, MITOCHONDRIAL"/>
    <property type="match status" value="1"/>
</dbReference>
<keyword evidence="6" id="KW-0418">Kinase</keyword>
<evidence type="ECO:0000256" key="3">
    <source>
        <dbReference type="ARBA" id="ARBA00022741"/>
    </source>
</evidence>
<evidence type="ECO:0000256" key="4">
    <source>
        <dbReference type="ARBA" id="ARBA00022840"/>
    </source>
</evidence>
<dbReference type="GO" id="GO:0006233">
    <property type="term" value="P:dTDP biosynthetic process"/>
    <property type="evidence" value="ECO:0007669"/>
    <property type="project" value="TreeGrafter"/>
</dbReference>
<gene>
    <name evidence="6" type="ORF">D4A47_08275</name>
</gene>
<dbReference type="SUPFAM" id="SSF52540">
    <property type="entry name" value="P-loop containing nucleoside triphosphate hydrolases"/>
    <property type="match status" value="1"/>
</dbReference>
<dbReference type="AlphaFoldDB" id="A0A498CLZ6"/>
<keyword evidence="3" id="KW-0547">Nucleotide-binding</keyword>
<dbReference type="GO" id="GO:0006235">
    <property type="term" value="P:dTTP biosynthetic process"/>
    <property type="evidence" value="ECO:0007669"/>
    <property type="project" value="TreeGrafter"/>
</dbReference>
<evidence type="ECO:0000256" key="1">
    <source>
        <dbReference type="ARBA" id="ARBA00009776"/>
    </source>
</evidence>
<dbReference type="CDD" id="cd01672">
    <property type="entry name" value="TMPK"/>
    <property type="match status" value="1"/>
</dbReference>
<evidence type="ECO:0000313" key="7">
    <source>
        <dbReference type="Proteomes" id="UP000276301"/>
    </source>
</evidence>
<keyword evidence="4" id="KW-0067">ATP-binding</keyword>
<comment type="similarity">
    <text evidence="1">Belongs to the thymidylate kinase family.</text>
</comment>
<dbReference type="GO" id="GO:0005829">
    <property type="term" value="C:cytosol"/>
    <property type="evidence" value="ECO:0007669"/>
    <property type="project" value="TreeGrafter"/>
</dbReference>
<organism evidence="6 7">
    <name type="scientific">Anaerotruncus massiliensis</name>
    <name type="common">ex Liu et al. 2021</name>
    <dbReference type="NCBI Taxonomy" id="2321404"/>
    <lineage>
        <taxon>Bacteria</taxon>
        <taxon>Bacillati</taxon>
        <taxon>Bacillota</taxon>
        <taxon>Clostridia</taxon>
        <taxon>Eubacteriales</taxon>
        <taxon>Oscillospiraceae</taxon>
        <taxon>Anaerotruncus</taxon>
    </lineage>
</organism>
<evidence type="ECO:0000259" key="5">
    <source>
        <dbReference type="Pfam" id="PF02223"/>
    </source>
</evidence>
<protein>
    <recommendedName>
        <fullName evidence="2">Thymidylate kinase</fullName>
    </recommendedName>
</protein>
<reference evidence="6 7" key="1">
    <citation type="submission" date="2018-10" db="EMBL/GenBank/DDBJ databases">
        <title>Anaerotruncus faecis sp. nov., isolated from human feces.</title>
        <authorList>
            <person name="Wang Y.-J."/>
        </authorList>
    </citation>
    <scope>NUCLEOTIDE SEQUENCE [LARGE SCALE GENOMIC DNA]</scope>
    <source>
        <strain evidence="6 7">22A2-44</strain>
    </source>
</reference>
<feature type="domain" description="Thymidylate kinase-like" evidence="5">
    <location>
        <begin position="8"/>
        <end position="187"/>
    </location>
</feature>
<keyword evidence="6" id="KW-0808">Transferase</keyword>
<dbReference type="InterPro" id="IPR027417">
    <property type="entry name" value="P-loop_NTPase"/>
</dbReference>
<dbReference type="GO" id="GO:0005524">
    <property type="term" value="F:ATP binding"/>
    <property type="evidence" value="ECO:0007669"/>
    <property type="project" value="UniProtKB-KW"/>
</dbReference>
<evidence type="ECO:0000313" key="6">
    <source>
        <dbReference type="EMBL" id="RLL10629.1"/>
    </source>
</evidence>
<proteinExistence type="inferred from homology"/>
<keyword evidence="7" id="KW-1185">Reference proteome</keyword>
<comment type="caution">
    <text evidence="6">The sequence shown here is derived from an EMBL/GenBank/DDBJ whole genome shotgun (WGS) entry which is preliminary data.</text>
</comment>
<dbReference type="Pfam" id="PF02223">
    <property type="entry name" value="Thymidylate_kin"/>
    <property type="match status" value="1"/>
</dbReference>
<dbReference type="Proteomes" id="UP000276301">
    <property type="component" value="Unassembled WGS sequence"/>
</dbReference>
<sequence>MTGRLIVIDGLDGSGKQTQAKLLCDRLRRENVPVRAVSFPDYAEPSSALVKMYLSGEFGQADDVGPYAASSFYAVDRYASYQRFWKADYLSGHTIVADRYATSNLIHQMSKLPPDEWPAFHAWMEDFEYGKLGLPRPDAVVYLDMHPDVSRVLLSGRYHGDESKRDIHEANFAYMRRCRVCALYAAEHFGWRVVRCSDERRAFPVEEIAEEVRRAVNPTERSL</sequence>
<accession>A0A498CLZ6</accession>
<dbReference type="EMBL" id="RCHT01000013">
    <property type="protein sequence ID" value="RLL10629.1"/>
    <property type="molecule type" value="Genomic_DNA"/>
</dbReference>
<dbReference type="RefSeq" id="WP_121586935.1">
    <property type="nucleotide sequence ID" value="NZ_RCHT01000013.1"/>
</dbReference>
<name>A0A498CLZ6_9FIRM</name>
<dbReference type="InterPro" id="IPR039430">
    <property type="entry name" value="Thymidylate_kin-like_dom"/>
</dbReference>